<dbReference type="Ensembl" id="ENSSSCT00060073424.1">
    <property type="protein sequence ID" value="ENSSSCP00060031669.1"/>
    <property type="gene ID" value="ENSSSCG00060053924.1"/>
</dbReference>
<dbReference type="Proteomes" id="UP000694726">
    <property type="component" value="Unplaced"/>
</dbReference>
<evidence type="ECO:0000313" key="1">
    <source>
        <dbReference type="Ensembl" id="ENSSSCP00030048313.1"/>
    </source>
</evidence>
<dbReference type="Proteomes" id="UP000694570">
    <property type="component" value="Unplaced"/>
</dbReference>
<dbReference type="Ensembl" id="ENSSSCT00015088794.1">
    <property type="protein sequence ID" value="ENSSSCP00015036222.1"/>
    <property type="gene ID" value="ENSSSCG00015066068.1"/>
</dbReference>
<name>A0A8D0YF19_PIG</name>
<dbReference type="AlphaFoldDB" id="A0A8D0YF19"/>
<sequence length="171" mass="17210">MAMVATQAVLSSSLASKILATGSLAKAGGAAVGSVLAGLPSAGLTLSFKAALTGAASSLGSLLGTLSTSSLIGSPPVTLMASSLGAKASVAVAGGGECPPGKTGSLLCPDPGTWGATGLVPTQACPRSPVHGGEKEWDREMMSFHGNLWRQPQQEPQIYVEPPLHDFWVWL</sequence>
<accession>A0A8D0YF19</accession>
<dbReference type="Ensembl" id="ENSSSCT00040080296.1">
    <property type="protein sequence ID" value="ENSSSCP00040034758.1"/>
    <property type="gene ID" value="ENSSSCG00040059067.1"/>
</dbReference>
<proteinExistence type="predicted"/>
<dbReference type="Proteomes" id="UP000694722">
    <property type="component" value="Unplaced"/>
</dbReference>
<dbReference type="Ensembl" id="ENSSSCT00030104259.1">
    <property type="protein sequence ID" value="ENSSSCP00030048313.1"/>
    <property type="gene ID" value="ENSSSCG00030074326.1"/>
</dbReference>
<protein>
    <submittedName>
        <fullName evidence="1">Uncharacterized protein</fullName>
    </submittedName>
</protein>
<evidence type="ECO:0000313" key="2">
    <source>
        <dbReference type="Proteomes" id="UP000694570"/>
    </source>
</evidence>
<organism evidence="1 2">
    <name type="scientific">Sus scrofa</name>
    <name type="common">Pig</name>
    <dbReference type="NCBI Taxonomy" id="9823"/>
    <lineage>
        <taxon>Eukaryota</taxon>
        <taxon>Metazoa</taxon>
        <taxon>Chordata</taxon>
        <taxon>Craniata</taxon>
        <taxon>Vertebrata</taxon>
        <taxon>Euteleostomi</taxon>
        <taxon>Mammalia</taxon>
        <taxon>Eutheria</taxon>
        <taxon>Laurasiatheria</taxon>
        <taxon>Artiodactyla</taxon>
        <taxon>Suina</taxon>
        <taxon>Suidae</taxon>
        <taxon>Sus</taxon>
    </lineage>
</organism>
<reference evidence="1" key="1">
    <citation type="submission" date="2025-05" db="UniProtKB">
        <authorList>
            <consortium name="Ensembl"/>
        </authorList>
    </citation>
    <scope>IDENTIFICATION</scope>
</reference>
<dbReference type="Proteomes" id="UP000694723">
    <property type="component" value="Unplaced"/>
</dbReference>